<organism evidence="8 9">
    <name type="scientific">Periweissella cryptocerci</name>
    <dbReference type="NCBI Taxonomy" id="2506420"/>
    <lineage>
        <taxon>Bacteria</taxon>
        <taxon>Bacillati</taxon>
        <taxon>Bacillota</taxon>
        <taxon>Bacilli</taxon>
        <taxon>Lactobacillales</taxon>
        <taxon>Lactobacillaceae</taxon>
        <taxon>Periweissella</taxon>
    </lineage>
</organism>
<gene>
    <name evidence="8" type="ORF">EQG49_05235</name>
</gene>
<dbReference type="Proteomes" id="UP000292886">
    <property type="component" value="Chromosome"/>
</dbReference>
<dbReference type="NCBIfam" id="TIGR01167">
    <property type="entry name" value="LPXTG_anchor"/>
    <property type="match status" value="1"/>
</dbReference>
<feature type="transmembrane region" description="Helical" evidence="6">
    <location>
        <begin position="675"/>
        <end position="693"/>
    </location>
</feature>
<dbReference type="PANTHER" id="PTHR45661:SF3">
    <property type="entry name" value="IG-LIKE DOMAIN-CONTAINING PROTEIN"/>
    <property type="match status" value="1"/>
</dbReference>
<keyword evidence="2" id="KW-0964">Secreted</keyword>
<evidence type="ECO:0000256" key="6">
    <source>
        <dbReference type="SAM" id="Phobius"/>
    </source>
</evidence>
<dbReference type="InterPro" id="IPR026906">
    <property type="entry name" value="LRR_5"/>
</dbReference>
<keyword evidence="3" id="KW-0732">Signal</keyword>
<feature type="region of interest" description="Disordered" evidence="5">
    <location>
        <begin position="552"/>
        <end position="662"/>
    </location>
</feature>
<keyword evidence="6" id="KW-0472">Membrane</keyword>
<dbReference type="InterPro" id="IPR019931">
    <property type="entry name" value="LPXTG_anchor"/>
</dbReference>
<evidence type="ECO:0000256" key="4">
    <source>
        <dbReference type="ARBA" id="ARBA00023088"/>
    </source>
</evidence>
<dbReference type="Pfam" id="PF13306">
    <property type="entry name" value="LRR_5"/>
    <property type="match status" value="2"/>
</dbReference>
<dbReference type="Gene3D" id="3.80.10.10">
    <property type="entry name" value="Ribonuclease Inhibitor"/>
    <property type="match status" value="1"/>
</dbReference>
<dbReference type="Gene3D" id="3.10.20.320">
    <property type="entry name" value="Putative peptidoglycan bound protein (lpxtg motif)"/>
    <property type="match status" value="1"/>
</dbReference>
<evidence type="ECO:0000259" key="7">
    <source>
        <dbReference type="Pfam" id="PF00746"/>
    </source>
</evidence>
<dbReference type="OrthoDB" id="2456723at2"/>
<keyword evidence="1" id="KW-0134">Cell wall</keyword>
<dbReference type="RefSeq" id="WP_133362982.1">
    <property type="nucleotide sequence ID" value="NZ_CP037940.1"/>
</dbReference>
<evidence type="ECO:0000256" key="3">
    <source>
        <dbReference type="ARBA" id="ARBA00022729"/>
    </source>
</evidence>
<dbReference type="InterPro" id="IPR032675">
    <property type="entry name" value="LRR_dom_sf"/>
</dbReference>
<keyword evidence="6" id="KW-1133">Transmembrane helix</keyword>
<dbReference type="EMBL" id="CP037940">
    <property type="protein sequence ID" value="QBO35903.1"/>
    <property type="molecule type" value="Genomic_DNA"/>
</dbReference>
<reference evidence="9" key="1">
    <citation type="submission" date="2019-03" db="EMBL/GenBank/DDBJ databases">
        <title>Weissella sp. 26KH-42 Genome sequencing.</title>
        <authorList>
            <person name="Heo J."/>
            <person name="Kim S.-J."/>
            <person name="Kim J.-S."/>
            <person name="Hong S.-B."/>
            <person name="Kwon S.-W."/>
        </authorList>
    </citation>
    <scope>NUCLEOTIDE SEQUENCE [LARGE SCALE GENOMIC DNA]</scope>
    <source>
        <strain evidence="9">26KH-42</strain>
    </source>
</reference>
<feature type="compositionally biased region" description="Low complexity" evidence="5">
    <location>
        <begin position="559"/>
        <end position="598"/>
    </location>
</feature>
<proteinExistence type="predicted"/>
<dbReference type="PANTHER" id="PTHR45661">
    <property type="entry name" value="SURFACE ANTIGEN"/>
    <property type="match status" value="1"/>
</dbReference>
<evidence type="ECO:0000256" key="2">
    <source>
        <dbReference type="ARBA" id="ARBA00022525"/>
    </source>
</evidence>
<keyword evidence="9" id="KW-1185">Reference proteome</keyword>
<dbReference type="KEGG" id="wei:EQG49_05235"/>
<keyword evidence="6" id="KW-0812">Transmembrane</keyword>
<evidence type="ECO:0000256" key="1">
    <source>
        <dbReference type="ARBA" id="ARBA00022512"/>
    </source>
</evidence>
<accession>A0A4P6YTC5</accession>
<evidence type="ECO:0000313" key="9">
    <source>
        <dbReference type="Proteomes" id="UP000292886"/>
    </source>
</evidence>
<evidence type="ECO:0000256" key="5">
    <source>
        <dbReference type="SAM" id="MobiDB-lite"/>
    </source>
</evidence>
<keyword evidence="4" id="KW-0572">Peptidoglycan-anchor</keyword>
<name>A0A4P6YTC5_9LACO</name>
<dbReference type="SUPFAM" id="SSF52058">
    <property type="entry name" value="L domain-like"/>
    <property type="match status" value="1"/>
</dbReference>
<dbReference type="Pfam" id="PF00746">
    <property type="entry name" value="Gram_pos_anchor"/>
    <property type="match status" value="1"/>
</dbReference>
<feature type="compositionally biased region" description="Polar residues" evidence="5">
    <location>
        <begin position="599"/>
        <end position="662"/>
    </location>
</feature>
<dbReference type="InterPro" id="IPR053139">
    <property type="entry name" value="Surface_bspA-like"/>
</dbReference>
<feature type="domain" description="Gram-positive cocci surface proteins LPxTG" evidence="7">
    <location>
        <begin position="657"/>
        <end position="697"/>
    </location>
</feature>
<sequence length="699" mass="75144">MTHKKEPHHNLYKLTEHLNGKHFLYAGLATTTLIGGIGATPVALADKADTNQMELVNKVAPKKIKSKSKKASRAWSYGGEAYEFTADDFAVIDGVITGFTDNFLNYMYEDGSKWDGLITFPDEFATTITGIGDEAFQGIPLRSVNLNALTALETIGEYAFADNVFLEAIDISNLANLTTIGAGAFYDCENLETVNLASLPLLSKLGTSYYDAGTYDNYDPADYEGTYHGDTGVFEYCGKLNAVTISGLDSLQSLTYNLFSECENLATVTVNDLPKLKNIETNALNDARSLQMLSLTNLPNLIHIDSDAFSNWDESSPTLDRIIVGNLNAGLTLETEALHIVKPGGLVIPVDGITDLTTAQKFVAANNYIGDSVYVSVNEKWHVGSAITYKYIDQNEQVIKLGTDNMPVKAVTIVGIAGEKYDLPMLPTIAGYGKPTLVSGVENGIFSPGMNEIVYQYQAEMASFMIYRVDTNDNNLVLPEKVTGFTNDTLNLDDKKIAINGYDFKELNISTLSRAVGDYGWQSVGDSFSKSLTLGANAGRNYKFVYSKTATLTPDKNNDTTNNNNTNTNNNSSTGSSASSSSEKPATSSSATVSSTTTGKNDNSPVSSSSTQNPNALPSTGGNSTEVSGTGTKKINKSQVTNSKFIPLSTDTPRNAPNNNASKALPQSGAIVNHILPIFGVLALTGVIGLYVFNKKKTK</sequence>
<dbReference type="AlphaFoldDB" id="A0A4P6YTC5"/>
<evidence type="ECO:0000313" key="8">
    <source>
        <dbReference type="EMBL" id="QBO35903.1"/>
    </source>
</evidence>
<protein>
    <submittedName>
        <fullName evidence="8">LPXTG cell wall anchor domain-containing protein</fullName>
    </submittedName>
</protein>